<feature type="non-terminal residue" evidence="2">
    <location>
        <position position="1"/>
    </location>
</feature>
<protein>
    <submittedName>
        <fullName evidence="2">Elicitor-responsive protein 1</fullName>
    </submittedName>
</protein>
<keyword evidence="3" id="KW-1185">Reference proteome</keyword>
<name>A0A371GZU1_MUCPR</name>
<dbReference type="AlphaFoldDB" id="A0A371GZU1"/>
<evidence type="ECO:0000313" key="2">
    <source>
        <dbReference type="EMBL" id="RDX96064.1"/>
    </source>
</evidence>
<evidence type="ECO:0000313" key="3">
    <source>
        <dbReference type="Proteomes" id="UP000257109"/>
    </source>
</evidence>
<feature type="domain" description="C2" evidence="1">
    <location>
        <begin position="20"/>
        <end position="51"/>
    </location>
</feature>
<sequence length="87" mass="10134">MGRPCLRERDTFRDMAIGFMEVQLVKAKSLHYADIFGKMDPYVLIQYNGQEQSSVAIEYPGLSNQHKLIFKIMEKDLYGNYFFGQAM</sequence>
<evidence type="ECO:0000259" key="1">
    <source>
        <dbReference type="Pfam" id="PF00168"/>
    </source>
</evidence>
<dbReference type="EMBL" id="QJKJ01003980">
    <property type="protein sequence ID" value="RDX96064.1"/>
    <property type="molecule type" value="Genomic_DNA"/>
</dbReference>
<dbReference type="SUPFAM" id="SSF49562">
    <property type="entry name" value="C2 domain (Calcium/lipid-binding domain, CaLB)"/>
    <property type="match status" value="1"/>
</dbReference>
<comment type="caution">
    <text evidence="2">The sequence shown here is derived from an EMBL/GenBank/DDBJ whole genome shotgun (WGS) entry which is preliminary data.</text>
</comment>
<gene>
    <name evidence="2" type="primary">ERG1</name>
    <name evidence="2" type="ORF">CR513_21331</name>
</gene>
<dbReference type="STRING" id="157652.A0A371GZU1"/>
<accession>A0A371GZU1</accession>
<dbReference type="Proteomes" id="UP000257109">
    <property type="component" value="Unassembled WGS sequence"/>
</dbReference>
<dbReference type="InterPro" id="IPR000008">
    <property type="entry name" value="C2_dom"/>
</dbReference>
<proteinExistence type="predicted"/>
<dbReference type="Gene3D" id="2.60.40.150">
    <property type="entry name" value="C2 domain"/>
    <property type="match status" value="1"/>
</dbReference>
<dbReference type="Pfam" id="PF00168">
    <property type="entry name" value="C2"/>
    <property type="match status" value="1"/>
</dbReference>
<dbReference type="InterPro" id="IPR035892">
    <property type="entry name" value="C2_domain_sf"/>
</dbReference>
<organism evidence="2 3">
    <name type="scientific">Mucuna pruriens</name>
    <name type="common">Velvet bean</name>
    <name type="synonym">Dolichos pruriens</name>
    <dbReference type="NCBI Taxonomy" id="157652"/>
    <lineage>
        <taxon>Eukaryota</taxon>
        <taxon>Viridiplantae</taxon>
        <taxon>Streptophyta</taxon>
        <taxon>Embryophyta</taxon>
        <taxon>Tracheophyta</taxon>
        <taxon>Spermatophyta</taxon>
        <taxon>Magnoliopsida</taxon>
        <taxon>eudicotyledons</taxon>
        <taxon>Gunneridae</taxon>
        <taxon>Pentapetalae</taxon>
        <taxon>rosids</taxon>
        <taxon>fabids</taxon>
        <taxon>Fabales</taxon>
        <taxon>Fabaceae</taxon>
        <taxon>Papilionoideae</taxon>
        <taxon>50 kb inversion clade</taxon>
        <taxon>NPAAA clade</taxon>
        <taxon>indigoferoid/millettioid clade</taxon>
        <taxon>Phaseoleae</taxon>
        <taxon>Mucuna</taxon>
    </lineage>
</organism>
<dbReference type="OrthoDB" id="419768at2759"/>
<reference evidence="2" key="1">
    <citation type="submission" date="2018-05" db="EMBL/GenBank/DDBJ databases">
        <title>Draft genome of Mucuna pruriens seed.</title>
        <authorList>
            <person name="Nnadi N.E."/>
            <person name="Vos R."/>
            <person name="Hasami M.H."/>
            <person name="Devisetty U.K."/>
            <person name="Aguiy J.C."/>
        </authorList>
    </citation>
    <scope>NUCLEOTIDE SEQUENCE [LARGE SCALE GENOMIC DNA]</scope>
    <source>
        <strain evidence="2">JCA_2017</strain>
    </source>
</reference>